<dbReference type="EMBL" id="JAGIOO010000001">
    <property type="protein sequence ID" value="MBP2478316.1"/>
    <property type="molecule type" value="Genomic_DNA"/>
</dbReference>
<evidence type="ECO:0000313" key="3">
    <source>
        <dbReference type="Proteomes" id="UP001519363"/>
    </source>
</evidence>
<proteinExistence type="predicted"/>
<gene>
    <name evidence="2" type="ORF">JOF53_007188</name>
</gene>
<reference evidence="2 3" key="1">
    <citation type="submission" date="2021-03" db="EMBL/GenBank/DDBJ databases">
        <title>Sequencing the genomes of 1000 actinobacteria strains.</title>
        <authorList>
            <person name="Klenk H.-P."/>
        </authorList>
    </citation>
    <scope>NUCLEOTIDE SEQUENCE [LARGE SCALE GENOMIC DNA]</scope>
    <source>
        <strain evidence="2 3">DSM 44580</strain>
    </source>
</reference>
<protein>
    <submittedName>
        <fullName evidence="2">Uncharacterized protein</fullName>
    </submittedName>
</protein>
<evidence type="ECO:0000256" key="1">
    <source>
        <dbReference type="SAM" id="MobiDB-lite"/>
    </source>
</evidence>
<feature type="region of interest" description="Disordered" evidence="1">
    <location>
        <begin position="1"/>
        <end position="105"/>
    </location>
</feature>
<feature type="compositionally biased region" description="Low complexity" evidence="1">
    <location>
        <begin position="14"/>
        <end position="81"/>
    </location>
</feature>
<dbReference type="RefSeq" id="WP_209707535.1">
    <property type="nucleotide sequence ID" value="NZ_JAGIOO010000001.1"/>
</dbReference>
<comment type="caution">
    <text evidence="2">The sequence shown here is derived from an EMBL/GenBank/DDBJ whole genome shotgun (WGS) entry which is preliminary data.</text>
</comment>
<organism evidence="2 3">
    <name type="scientific">Crossiella equi</name>
    <dbReference type="NCBI Taxonomy" id="130796"/>
    <lineage>
        <taxon>Bacteria</taxon>
        <taxon>Bacillati</taxon>
        <taxon>Actinomycetota</taxon>
        <taxon>Actinomycetes</taxon>
        <taxon>Pseudonocardiales</taxon>
        <taxon>Pseudonocardiaceae</taxon>
        <taxon>Crossiella</taxon>
    </lineage>
</organism>
<sequence length="185" mass="18680">MAGRLPKTSRKPASRSSRSAWSPGSTLRLPVAVAQAPAARSASAEAAARASGTSSGAARCSWSRVVASSPARGPASSPSRVIARPATPRASAPLNRTDSASPARCSACGVIPTARSAGTTCSRRARETVPLAWQAVRACGVTSRVSVAAASTSTDSTRPASSRAATWTRSTMPQPVTQGAPPASR</sequence>
<accession>A0ABS5AP29</accession>
<name>A0ABS5AP29_9PSEU</name>
<keyword evidence="3" id="KW-1185">Reference proteome</keyword>
<evidence type="ECO:0000313" key="2">
    <source>
        <dbReference type="EMBL" id="MBP2478316.1"/>
    </source>
</evidence>
<feature type="compositionally biased region" description="Low complexity" evidence="1">
    <location>
        <begin position="147"/>
        <end position="171"/>
    </location>
</feature>
<dbReference type="Proteomes" id="UP001519363">
    <property type="component" value="Unassembled WGS sequence"/>
</dbReference>
<feature type="region of interest" description="Disordered" evidence="1">
    <location>
        <begin position="147"/>
        <end position="185"/>
    </location>
</feature>